<dbReference type="PANTHER" id="PTHR38042:SF1">
    <property type="entry name" value="UROPORPHYRINOGEN-III SYNTHASE, CHLOROPLASTIC"/>
    <property type="match status" value="1"/>
</dbReference>
<dbReference type="Pfam" id="PF02602">
    <property type="entry name" value="HEM4"/>
    <property type="match status" value="1"/>
</dbReference>
<dbReference type="GO" id="GO:0004852">
    <property type="term" value="F:uroporphyrinogen-III synthase activity"/>
    <property type="evidence" value="ECO:0007669"/>
    <property type="project" value="UniProtKB-EC"/>
</dbReference>
<protein>
    <recommendedName>
        <fullName evidence="3">uroporphyrinogen-III synthase</fullName>
        <ecNumber evidence="3">4.2.1.75</ecNumber>
    </recommendedName>
    <alternativeName>
        <fullName evidence="7">Hydroxymethylbilane hydrolyase [cyclizing]</fullName>
    </alternativeName>
    <alternativeName>
        <fullName evidence="6">Uroporphyrinogen-III cosynthase</fullName>
    </alternativeName>
</protein>
<dbReference type="InterPro" id="IPR036108">
    <property type="entry name" value="4pyrrol_syn_uPrphyn_synt_sf"/>
</dbReference>
<keyword evidence="5" id="KW-0627">Porphyrin biosynthesis</keyword>
<comment type="similarity">
    <text evidence="2">Belongs to the uroporphyrinogen-III synthase family.</text>
</comment>
<evidence type="ECO:0000256" key="7">
    <source>
        <dbReference type="ARBA" id="ARBA00032649"/>
    </source>
</evidence>
<organism evidence="10">
    <name type="scientific">hydrothermal vent metagenome</name>
    <dbReference type="NCBI Taxonomy" id="652676"/>
    <lineage>
        <taxon>unclassified sequences</taxon>
        <taxon>metagenomes</taxon>
        <taxon>ecological metagenomes</taxon>
    </lineage>
</organism>
<keyword evidence="4 10" id="KW-0456">Lyase</keyword>
<dbReference type="Gene3D" id="3.40.50.10090">
    <property type="match status" value="2"/>
</dbReference>
<dbReference type="PANTHER" id="PTHR38042">
    <property type="entry name" value="UROPORPHYRINOGEN-III SYNTHASE, CHLOROPLASTIC"/>
    <property type="match status" value="1"/>
</dbReference>
<dbReference type="EMBL" id="FPHC01000067">
    <property type="protein sequence ID" value="SFV62685.1"/>
    <property type="molecule type" value="Genomic_DNA"/>
</dbReference>
<evidence type="ECO:0000256" key="8">
    <source>
        <dbReference type="ARBA" id="ARBA00048617"/>
    </source>
</evidence>
<proteinExistence type="inferred from homology"/>
<evidence type="ECO:0000256" key="1">
    <source>
        <dbReference type="ARBA" id="ARBA00004772"/>
    </source>
</evidence>
<accession>A0A1W1CAC8</accession>
<reference evidence="10" key="1">
    <citation type="submission" date="2016-10" db="EMBL/GenBank/DDBJ databases">
        <authorList>
            <person name="de Groot N.N."/>
        </authorList>
    </citation>
    <scope>NUCLEOTIDE SEQUENCE</scope>
</reference>
<dbReference type="InterPro" id="IPR039793">
    <property type="entry name" value="UROS/Hem4"/>
</dbReference>
<evidence type="ECO:0000313" key="10">
    <source>
        <dbReference type="EMBL" id="SFV62685.1"/>
    </source>
</evidence>
<evidence type="ECO:0000256" key="3">
    <source>
        <dbReference type="ARBA" id="ARBA00013109"/>
    </source>
</evidence>
<evidence type="ECO:0000259" key="9">
    <source>
        <dbReference type="Pfam" id="PF02602"/>
    </source>
</evidence>
<sequence length="216" mass="24509">MPKSTKRPIYLLSPKIKEATIPLPMIEFQTTAKSIDFSKCDTLMFTSKQAVVTAEQIDCNWKSIPSIAIGIATKRQIEELGGRVIYHPRDFYGTQLADDIKEKFSKKKILYLRPKKISFDSRAYLAKSDIELQEQIIYQTTCVEYGSDRCPPPHSIIIFTSPSTIECFLNNFEWHSSYTAVVIGESTKVHLPKGCDFVVSDTPLIDSCIDRAMQLD</sequence>
<comment type="pathway">
    <text evidence="1">Porphyrin-containing compound metabolism; protoporphyrin-IX biosynthesis; coproporphyrinogen-III from 5-aminolevulinate: step 3/4.</text>
</comment>
<comment type="catalytic activity">
    <reaction evidence="8">
        <text>hydroxymethylbilane = uroporphyrinogen III + H2O</text>
        <dbReference type="Rhea" id="RHEA:18965"/>
        <dbReference type="ChEBI" id="CHEBI:15377"/>
        <dbReference type="ChEBI" id="CHEBI:57308"/>
        <dbReference type="ChEBI" id="CHEBI:57845"/>
        <dbReference type="EC" id="4.2.1.75"/>
    </reaction>
</comment>
<evidence type="ECO:0000256" key="2">
    <source>
        <dbReference type="ARBA" id="ARBA00008133"/>
    </source>
</evidence>
<dbReference type="CDD" id="cd06578">
    <property type="entry name" value="HemD"/>
    <property type="match status" value="1"/>
</dbReference>
<dbReference type="AlphaFoldDB" id="A0A1W1CAC8"/>
<evidence type="ECO:0000256" key="5">
    <source>
        <dbReference type="ARBA" id="ARBA00023244"/>
    </source>
</evidence>
<dbReference type="EC" id="4.2.1.75" evidence="3"/>
<dbReference type="InterPro" id="IPR003754">
    <property type="entry name" value="4pyrrol_synth_uPrphyn_synth"/>
</dbReference>
<gene>
    <name evidence="10" type="ORF">MNB_SV-6-492</name>
</gene>
<name>A0A1W1CAC8_9ZZZZ</name>
<evidence type="ECO:0000256" key="6">
    <source>
        <dbReference type="ARBA" id="ARBA00031702"/>
    </source>
</evidence>
<feature type="domain" description="Tetrapyrrole biosynthesis uroporphyrinogen III synthase" evidence="9">
    <location>
        <begin position="21"/>
        <end position="209"/>
    </location>
</feature>
<evidence type="ECO:0000256" key="4">
    <source>
        <dbReference type="ARBA" id="ARBA00023239"/>
    </source>
</evidence>
<dbReference type="SUPFAM" id="SSF69618">
    <property type="entry name" value="HemD-like"/>
    <property type="match status" value="1"/>
</dbReference>
<dbReference type="GO" id="GO:0006780">
    <property type="term" value="P:uroporphyrinogen III biosynthetic process"/>
    <property type="evidence" value="ECO:0007669"/>
    <property type="project" value="InterPro"/>
</dbReference>